<proteinExistence type="predicted"/>
<reference evidence="2" key="1">
    <citation type="submission" date="2019-05" db="EMBL/GenBank/DDBJ databases">
        <authorList>
            <consortium name="Pathogen Informatics"/>
        </authorList>
    </citation>
    <scope>NUCLEOTIDE SEQUENCE [LARGE SCALE GENOMIC DNA]</scope>
    <source>
        <strain evidence="2">NCTC12965</strain>
    </source>
</reference>
<gene>
    <name evidence="2" type="ORF">NCTC12965_02607</name>
</gene>
<sequence length="72" mass="7928">MRSQSAHHQRHGNTGEGALERHVDHLAKGAGQAVYPDPFEHHRLEATEEGVTFAERQAVAVNDPQHATPGQR</sequence>
<dbReference type="AlphaFoldDB" id="A0A4U9U4G2"/>
<organism evidence="2">
    <name type="scientific">Serratia fonticola</name>
    <dbReference type="NCBI Taxonomy" id="47917"/>
    <lineage>
        <taxon>Bacteria</taxon>
        <taxon>Pseudomonadati</taxon>
        <taxon>Pseudomonadota</taxon>
        <taxon>Gammaproteobacteria</taxon>
        <taxon>Enterobacterales</taxon>
        <taxon>Yersiniaceae</taxon>
        <taxon>Serratia</taxon>
    </lineage>
</organism>
<feature type="compositionally biased region" description="Basic residues" evidence="1">
    <location>
        <begin position="1"/>
        <end position="11"/>
    </location>
</feature>
<accession>A0A4U9U4G2</accession>
<evidence type="ECO:0000256" key="1">
    <source>
        <dbReference type="SAM" id="MobiDB-lite"/>
    </source>
</evidence>
<feature type="region of interest" description="Disordered" evidence="1">
    <location>
        <begin position="1"/>
        <end position="22"/>
    </location>
</feature>
<dbReference type="EMBL" id="CABEEZ010000054">
    <property type="protein sequence ID" value="VTR27746.1"/>
    <property type="molecule type" value="Genomic_DNA"/>
</dbReference>
<name>A0A4U9U4G2_SERFO</name>
<protein>
    <submittedName>
        <fullName evidence="2">Uncharacterized protein</fullName>
    </submittedName>
</protein>
<evidence type="ECO:0000313" key="2">
    <source>
        <dbReference type="EMBL" id="VTR27746.1"/>
    </source>
</evidence>